<evidence type="ECO:0000256" key="2">
    <source>
        <dbReference type="ARBA" id="ARBA00023015"/>
    </source>
</evidence>
<dbReference type="AlphaFoldDB" id="A0AAV8TIX4"/>
<keyword evidence="5" id="KW-0539">Nucleus</keyword>
<evidence type="ECO:0000256" key="4">
    <source>
        <dbReference type="ARBA" id="ARBA00023163"/>
    </source>
</evidence>
<keyword evidence="4" id="KW-0804">Transcription</keyword>
<proteinExistence type="inferred from homology"/>
<dbReference type="PRINTS" id="PR00367">
    <property type="entry name" value="ETHRSPELEMNT"/>
</dbReference>
<dbReference type="InterPro" id="IPR044808">
    <property type="entry name" value="ERF_plant"/>
</dbReference>
<evidence type="ECO:0000313" key="10">
    <source>
        <dbReference type="Proteomes" id="UP001159364"/>
    </source>
</evidence>
<keyword evidence="2" id="KW-0805">Transcription regulation</keyword>
<keyword evidence="3" id="KW-0238">DNA-binding</keyword>
<dbReference type="FunFam" id="3.30.730.10:FF:000001">
    <property type="entry name" value="Ethylene-responsive transcription factor 2"/>
    <property type="match status" value="1"/>
</dbReference>
<keyword evidence="10" id="KW-1185">Reference proteome</keyword>
<dbReference type="GO" id="GO:0005634">
    <property type="term" value="C:nucleus"/>
    <property type="evidence" value="ECO:0007669"/>
    <property type="project" value="UniProtKB-SubCell"/>
</dbReference>
<feature type="domain" description="AP2/ERF" evidence="8">
    <location>
        <begin position="96"/>
        <end position="153"/>
    </location>
</feature>
<comment type="similarity">
    <text evidence="6">Belongs to the AP2/ERF transcription factor family. ERF subfamily.</text>
</comment>
<feature type="compositionally biased region" description="Basic and acidic residues" evidence="7">
    <location>
        <begin position="67"/>
        <end position="84"/>
    </location>
</feature>
<dbReference type="InterPro" id="IPR001471">
    <property type="entry name" value="AP2/ERF_dom"/>
</dbReference>
<reference evidence="9 10" key="1">
    <citation type="submission" date="2021-09" db="EMBL/GenBank/DDBJ databases">
        <title>Genomic insights and catalytic innovation underlie evolution of tropane alkaloids biosynthesis.</title>
        <authorList>
            <person name="Wang Y.-J."/>
            <person name="Tian T."/>
            <person name="Huang J.-P."/>
            <person name="Huang S.-X."/>
        </authorList>
    </citation>
    <scope>NUCLEOTIDE SEQUENCE [LARGE SCALE GENOMIC DNA]</scope>
    <source>
        <strain evidence="9">KIB-2018</strain>
        <tissue evidence="9">Leaf</tissue>
    </source>
</reference>
<feature type="region of interest" description="Disordered" evidence="7">
    <location>
        <begin position="148"/>
        <end position="167"/>
    </location>
</feature>
<evidence type="ECO:0000259" key="8">
    <source>
        <dbReference type="PROSITE" id="PS51032"/>
    </source>
</evidence>
<dbReference type="Proteomes" id="UP001159364">
    <property type="component" value="Linkage Group LG04"/>
</dbReference>
<dbReference type="GO" id="GO:0003677">
    <property type="term" value="F:DNA binding"/>
    <property type="evidence" value="ECO:0007669"/>
    <property type="project" value="UniProtKB-KW"/>
</dbReference>
<comment type="subcellular location">
    <subcellularLocation>
        <location evidence="1">Nucleus</location>
    </subcellularLocation>
</comment>
<dbReference type="Gene3D" id="3.30.730.10">
    <property type="entry name" value="AP2/ERF domain"/>
    <property type="match status" value="1"/>
</dbReference>
<gene>
    <name evidence="9" type="ORF">K2173_009186</name>
</gene>
<comment type="caution">
    <text evidence="9">The sequence shown here is derived from an EMBL/GenBank/DDBJ whole genome shotgun (WGS) entry which is preliminary data.</text>
</comment>
<protein>
    <recommendedName>
        <fullName evidence="8">AP2/ERF domain-containing protein</fullName>
    </recommendedName>
</protein>
<dbReference type="InterPro" id="IPR016177">
    <property type="entry name" value="DNA-bd_dom_sf"/>
</dbReference>
<dbReference type="PANTHER" id="PTHR31190:SF142">
    <property type="entry name" value="ETHYLENE-RESPONSIVE TRANSCRIPTION FACTOR RAP2-3"/>
    <property type="match status" value="1"/>
</dbReference>
<evidence type="ECO:0000256" key="3">
    <source>
        <dbReference type="ARBA" id="ARBA00023125"/>
    </source>
</evidence>
<feature type="region of interest" description="Disordered" evidence="7">
    <location>
        <begin position="47"/>
        <end position="88"/>
    </location>
</feature>
<sequence>MCGGALISDFEPVTRGRKLVAEDLWAELDTMSDLLGLDYTNNAKNLSSKHSYEPKVPNQLISQVVGDDDKTENPSKATEKKEVNNKTITQRTRKNLYRGIRQRPWGKWAAEIRDPFKGVRVWLGTYNTAEEAARAYDEAARRIRGDKAKLNFPSPPQVRLAATTPPPAKKRCCEVPAPTSFLSIVSQQPSYMGYGYNTPNEHDVTEQISSFDLESFWGLEPEQMAVQLSGGESCVSMVDDLWTLDDVLNHQQQHSQLSF</sequence>
<dbReference type="EMBL" id="JAIWQS010000004">
    <property type="protein sequence ID" value="KAJ8766857.1"/>
    <property type="molecule type" value="Genomic_DNA"/>
</dbReference>
<accession>A0AAV8TIX4</accession>
<dbReference type="CDD" id="cd00018">
    <property type="entry name" value="AP2"/>
    <property type="match status" value="1"/>
</dbReference>
<dbReference type="SMART" id="SM00380">
    <property type="entry name" value="AP2"/>
    <property type="match status" value="1"/>
</dbReference>
<dbReference type="InterPro" id="IPR036955">
    <property type="entry name" value="AP2/ERF_dom_sf"/>
</dbReference>
<evidence type="ECO:0000313" key="9">
    <source>
        <dbReference type="EMBL" id="KAJ8766857.1"/>
    </source>
</evidence>
<dbReference type="GO" id="GO:0003700">
    <property type="term" value="F:DNA-binding transcription factor activity"/>
    <property type="evidence" value="ECO:0007669"/>
    <property type="project" value="InterPro"/>
</dbReference>
<dbReference type="GO" id="GO:0009873">
    <property type="term" value="P:ethylene-activated signaling pathway"/>
    <property type="evidence" value="ECO:0007669"/>
    <property type="project" value="InterPro"/>
</dbReference>
<dbReference type="PROSITE" id="PS51032">
    <property type="entry name" value="AP2_ERF"/>
    <property type="match status" value="1"/>
</dbReference>
<dbReference type="SUPFAM" id="SSF54171">
    <property type="entry name" value="DNA-binding domain"/>
    <property type="match status" value="1"/>
</dbReference>
<organism evidence="9 10">
    <name type="scientific">Erythroxylum novogranatense</name>
    <dbReference type="NCBI Taxonomy" id="1862640"/>
    <lineage>
        <taxon>Eukaryota</taxon>
        <taxon>Viridiplantae</taxon>
        <taxon>Streptophyta</taxon>
        <taxon>Embryophyta</taxon>
        <taxon>Tracheophyta</taxon>
        <taxon>Spermatophyta</taxon>
        <taxon>Magnoliopsida</taxon>
        <taxon>eudicotyledons</taxon>
        <taxon>Gunneridae</taxon>
        <taxon>Pentapetalae</taxon>
        <taxon>rosids</taxon>
        <taxon>fabids</taxon>
        <taxon>Malpighiales</taxon>
        <taxon>Erythroxylaceae</taxon>
        <taxon>Erythroxylum</taxon>
    </lineage>
</organism>
<evidence type="ECO:0000256" key="5">
    <source>
        <dbReference type="ARBA" id="ARBA00023242"/>
    </source>
</evidence>
<evidence type="ECO:0000256" key="7">
    <source>
        <dbReference type="SAM" id="MobiDB-lite"/>
    </source>
</evidence>
<evidence type="ECO:0000256" key="1">
    <source>
        <dbReference type="ARBA" id="ARBA00004123"/>
    </source>
</evidence>
<name>A0AAV8TIX4_9ROSI</name>
<evidence type="ECO:0000256" key="6">
    <source>
        <dbReference type="ARBA" id="ARBA00024343"/>
    </source>
</evidence>
<dbReference type="PANTHER" id="PTHR31190">
    <property type="entry name" value="DNA-BINDING DOMAIN"/>
    <property type="match status" value="1"/>
</dbReference>
<dbReference type="Pfam" id="PF00847">
    <property type="entry name" value="AP2"/>
    <property type="match status" value="1"/>
</dbReference>